<comment type="caution">
    <text evidence="7">The sequence shown here is derived from an EMBL/GenBank/DDBJ whole genome shotgun (WGS) entry which is preliminary data.</text>
</comment>
<keyword evidence="4" id="KW-0804">Transcription</keyword>
<evidence type="ECO:0000313" key="8">
    <source>
        <dbReference type="Proteomes" id="UP000623467"/>
    </source>
</evidence>
<feature type="compositionally biased region" description="Pro residues" evidence="6">
    <location>
        <begin position="1130"/>
        <end position="1191"/>
    </location>
</feature>
<dbReference type="GO" id="GO:0000228">
    <property type="term" value="C:nuclear chromosome"/>
    <property type="evidence" value="ECO:0007669"/>
    <property type="project" value="InterPro"/>
</dbReference>
<feature type="region of interest" description="Disordered" evidence="6">
    <location>
        <begin position="632"/>
        <end position="654"/>
    </location>
</feature>
<feature type="compositionally biased region" description="Basic residues" evidence="6">
    <location>
        <begin position="632"/>
        <end position="645"/>
    </location>
</feature>
<keyword evidence="5" id="KW-0539">Nucleus</keyword>
<feature type="region of interest" description="Disordered" evidence="6">
    <location>
        <begin position="919"/>
        <end position="969"/>
    </location>
</feature>
<organism evidence="7 8">
    <name type="scientific">Mycena sanguinolenta</name>
    <dbReference type="NCBI Taxonomy" id="230812"/>
    <lineage>
        <taxon>Eukaryota</taxon>
        <taxon>Fungi</taxon>
        <taxon>Dikarya</taxon>
        <taxon>Basidiomycota</taxon>
        <taxon>Agaricomycotina</taxon>
        <taxon>Agaricomycetes</taxon>
        <taxon>Agaricomycetidae</taxon>
        <taxon>Agaricales</taxon>
        <taxon>Marasmiineae</taxon>
        <taxon>Mycenaceae</taxon>
        <taxon>Mycena</taxon>
    </lineage>
</organism>
<dbReference type="GO" id="GO:0006338">
    <property type="term" value="P:chromatin remodeling"/>
    <property type="evidence" value="ECO:0007669"/>
    <property type="project" value="InterPro"/>
</dbReference>
<feature type="compositionally biased region" description="Basic residues" evidence="6">
    <location>
        <begin position="804"/>
        <end position="814"/>
    </location>
</feature>
<sequence>MLASFNGQQQSQQFGGGISPQQLLNGGMGSNMGGGMMNAAQILQQQQQRQQQQMMMMNGGGGLNPSALMHSAGGSGGGMNPASLMNNNDLSMSNSMNPMQPPQIQITPQILQLLSTMGIPREQVAQMNPMQRQAAIKQAMAAYRQQQQMQQQQQAHQQQFAPDAGAFFDNPGSTMDMGMGAGGNMGMANMGMIPRPGTAQGMAGMRPGAAMAMHPPPTMGGGGGMGMNMGMGLGGMNPANMGMGGMGSGGGPMGMGARPPSRAASVGGGDFMQNSNPQQGQQNGFHPGKPQGTPQFGPNFGSPAAGQTQQNATQGSPPPGSPFSRSKRKLAPDAQTQSPRISAMGPPPSVMRSSSVSASDTNGFTRPPSTNGTPQRQSSFPPREQTPQRHPSVPRSSSPMKPITRVSVVPLATSLTTIPPVNADEVAQIKDWMATDRAYEGGFREMKTRMGAEFREMVGPMSVPWWEKGTLDTNASRFLRGRENFDVRYPYRKKEREGGRRKGARREGIRLPRKIDPEDANRPEQLVPIRLEFDVEHHKMRDTFVWNLNDPIISPEHFAQTVVEDYNLPHTYHAVITKTIQEQLSDYRAHSASYEGDSWDLAVTEDTLRAGTLEGKSAAWWSAWRKRLRTERAGRGGKTHKRRKVVKEDDDMDTADERPMTVEEFTFDPKALQDDMRILIRLDIIVGSIKLDDQFEWDLDNASASPESFAEIYAKELGLGGEFKTAIAHSIREQVQTYQKSLFLVGNPTDDAPVQDDDLRSSILPSLSSAARAMDQVQAFTPQLNYLSDGEVERNEKERDKDINRRRKRNRGGRRGVPLPDREPIRTYRTPSIGFPEPDAATLAAAAAATAPMSRRAAAAAASVTIANMVASENGERIPASSLPVVPMPPPLVIKEKTVKGFFKPPSYDTTVLRPRAKIRAPTASTAADVSKLPAPLENDPPPPPTSNVVPPVVPVKSDEERQRTRRWTAPEYDQWLGRRKGPLGDKSQCGTCGKYWHRHRRPRPVEYNSDLEYHANLKREAELAKTVARRKGGAAALRALNGTVSATPADTPEPQTPRDSGEGPSRQSPTRELSPVSSSPSEPPLAAKVKINGIHHANSTPKAEPAATVTPPVESKPPVNNPPTVIASPPIPPPPASAPPPSSVPAPVPPPVSVSAPPSLPPKPEPASMSAPPPPAAAPSVPQPSTPAAPTPDGAAPAPPPSPRSTWPPQWLTNAMKSMQERFRDDKFEVILRKVNSASTPEWRIKCLDCPGKLYTPGPGETLSNYEVHLKKPSPSSARKRSDWKF</sequence>
<evidence type="ECO:0000256" key="2">
    <source>
        <dbReference type="ARBA" id="ARBA00010239"/>
    </source>
</evidence>
<proteinExistence type="inferred from homology"/>
<feature type="compositionally biased region" description="Polar residues" evidence="6">
    <location>
        <begin position="360"/>
        <end position="380"/>
    </location>
</feature>
<dbReference type="OrthoDB" id="515064at2759"/>
<reference evidence="7" key="1">
    <citation type="submission" date="2020-05" db="EMBL/GenBank/DDBJ databases">
        <title>Mycena genomes resolve the evolution of fungal bioluminescence.</title>
        <authorList>
            <person name="Tsai I.J."/>
        </authorList>
    </citation>
    <scope>NUCLEOTIDE SEQUENCE</scope>
    <source>
        <strain evidence="7">160909Yilan</strain>
    </source>
</reference>
<feature type="region of interest" description="Disordered" evidence="6">
    <location>
        <begin position="1"/>
        <end position="27"/>
    </location>
</feature>
<protein>
    <recommendedName>
        <fullName evidence="9">SNF5-domain-containing protein</fullName>
    </recommendedName>
</protein>
<dbReference type="InterPro" id="IPR006939">
    <property type="entry name" value="SNF5"/>
</dbReference>
<name>A0A8H6YT57_9AGAR</name>
<dbReference type="PANTHER" id="PTHR10019">
    <property type="entry name" value="SNF5"/>
    <property type="match status" value="1"/>
</dbReference>
<evidence type="ECO:0008006" key="9">
    <source>
        <dbReference type="Google" id="ProtNLM"/>
    </source>
</evidence>
<evidence type="ECO:0000256" key="1">
    <source>
        <dbReference type="ARBA" id="ARBA00004123"/>
    </source>
</evidence>
<dbReference type="EMBL" id="JACAZH010000006">
    <property type="protein sequence ID" value="KAF7366705.1"/>
    <property type="molecule type" value="Genomic_DNA"/>
</dbReference>
<feature type="compositionally biased region" description="Low complexity" evidence="6">
    <location>
        <begin position="273"/>
        <end position="284"/>
    </location>
</feature>
<evidence type="ECO:0000313" key="7">
    <source>
        <dbReference type="EMBL" id="KAF7366705.1"/>
    </source>
</evidence>
<feature type="region of interest" description="Disordered" evidence="6">
    <location>
        <begin position="1042"/>
        <end position="1211"/>
    </location>
</feature>
<evidence type="ECO:0000256" key="6">
    <source>
        <dbReference type="SAM" id="MobiDB-lite"/>
    </source>
</evidence>
<keyword evidence="3" id="KW-0805">Transcription regulation</keyword>
<feature type="compositionally biased region" description="Low complexity" evidence="6">
    <location>
        <begin position="350"/>
        <end position="359"/>
    </location>
</feature>
<feature type="compositionally biased region" description="Low complexity" evidence="6">
    <location>
        <begin position="304"/>
        <end position="315"/>
    </location>
</feature>
<feature type="compositionally biased region" description="Basic and acidic residues" evidence="6">
    <location>
        <begin position="791"/>
        <end position="803"/>
    </location>
</feature>
<evidence type="ECO:0000256" key="3">
    <source>
        <dbReference type="ARBA" id="ARBA00023015"/>
    </source>
</evidence>
<feature type="region of interest" description="Disordered" evidence="6">
    <location>
        <begin position="791"/>
        <end position="834"/>
    </location>
</feature>
<comment type="subcellular location">
    <subcellularLocation>
        <location evidence="1">Nucleus</location>
    </subcellularLocation>
</comment>
<gene>
    <name evidence="7" type="ORF">MSAN_00928600</name>
</gene>
<dbReference type="Proteomes" id="UP000623467">
    <property type="component" value="Unassembled WGS sequence"/>
</dbReference>
<dbReference type="Pfam" id="PF04855">
    <property type="entry name" value="SNF5"/>
    <property type="match status" value="1"/>
</dbReference>
<feature type="region of interest" description="Disordered" evidence="6">
    <location>
        <begin position="250"/>
        <end position="402"/>
    </location>
</feature>
<evidence type="ECO:0000256" key="4">
    <source>
        <dbReference type="ARBA" id="ARBA00023163"/>
    </source>
</evidence>
<evidence type="ECO:0000256" key="5">
    <source>
        <dbReference type="ARBA" id="ARBA00023242"/>
    </source>
</evidence>
<accession>A0A8H6YT57</accession>
<comment type="similarity">
    <text evidence="2">Belongs to the SNF5 family.</text>
</comment>
<keyword evidence="8" id="KW-1185">Reference proteome</keyword>